<keyword evidence="3 5" id="KW-0732">Signal</keyword>
<sequence length="2165" mass="245183">MVLLREYTSFFTSIILLLIKFNNAVPDFKDFEDLRLIKEFAKTWNFTKEVTYRSNILEDKPKEYDTLAYVNDGSSCQQPGYTGKYCEFPICETSNHEHFDHDNIAVLVDFIHQPSCNKSAPLFVDVSMFSFTIEVHAPERKQPDISLFNKDGKLIRPFSIDATDPTKKIFKYSPQIPGVYQIVPSTKTPELGCFIYVASIAHSHIDVGFIPSSYHNSLPSERNDFPNRVPYLHQLNTIVAHTTNVRKPGALVALSIYEKYNIMSRPQKFSIRYGCEFDYYYNSLFCLNEDYYFMKVEGYDFFGNSFSRIRSFSCLVNPNPPTPPPSTTQKPMNPTQCFNNGILVKNNDGTSFCYCKNLFTSYDCSKRICLNNGQPLDDGSCLCTEGFTGEHCQDVQCSAEPGVLPPQHEHKPIFVIRLRERMTVYIKQLVEQIKKLSSYFLSVQDHWFQNFGVITFNNNGATYDYKSFTSVEDFIQYLTNISNNNDASGDCNDQVFSSIVSAINEFLPGSHSPIYVLTDAVPNDSQYFDDLSLLNSYYKSPIYTFLFEDPSCSAWDTYSNEWKLIQKMSERFSGNVFQVYNREGNKFGNIFYHHMSNTYFKSELMYENDLDTCSNLEVYNSLAVDTEFDTLCVVATGSNLDLILTAPDGSNITVDPDIQTTSITIWKYKGLQSGQWQFRILQNSLTTSCSIRVYSVITPQGDKFAPFYKLYWAFTNELNLDANYFQPLVGQSNSLVARLEKYKLNDPTKVNAEIVVYSKTNSNRTMLSASNGIWRDGCQFQIYFSPLYCYNLGETLYFTLFVSDRNGFYIQKAGSMFCSDFSPTESPSGSCQNGGFLLNGTCVCRPQYTGRFCETPICQNGGTVVEGKCSCPPLVSGTFCEFIMCPDGPITPGPLREKKSLTFLLDITYTNRYFLKQLATYSDVMIRDIISHKMNIIDKIYVVVFDDSETPMVIGTADEDSLGYVRQYFTDAYKKSVGARKDCVKAKVWQALNLARMLSEPHGKIFLFQSSLPNEDIEVALEFYTNIYDKYIEKRLTLSAYIGASGQGVYYCNGSKYSFLLIEGLTRGTYQGEYLEVSYTSYMNVPKVVPSFVHSGIAYKKTFDDCMGNCSIYFSVDSHTQNVQAVVKGSTGGFDVTFIMPNQFVDPFSYGLIEDSATGYWVMETRRECEDDWLRFGPQYCIRLVQRVATWYDAYNDCLQKNAFLIDDFYPSKDGYLTSFLLDYNISSIWLGLTKDAQYSEGGAWTWNLGPLGYILLSSTHFKNWSPNANLSDPNKQCAYKTRTWDTDNCSNMRSYICQKHSFREDSAPNIEESEKLPPGKWSIKLTSTGRTTIEVRVQSKIQVLSGFLSNIHGDDIDFNANMLSSTQRMATHVSGYSNNIFDTYMVNSRMFLLNNTMFEAVNYQLRLTCTYQYLSQIFSCPKNGLASTDFYALTTGVDELGYTIQRYTAHRCVKEIKKCNHGFPYQDLCICDDSWTGQLCDIPICQNNGTYNSLTKTCTCKTGYSGETCDKPICFDPSPIKISRNEKIFALVIENTQENLKAINSLKKNISDTLRSLNPKWFVQYTYVLFDSTDKIVLQNFNDLSEFLTSIQTITPQDDTTSCNLPVFNAITKAFGQLNHQQSVVYTITRALPSDFNNQYEFEETLVQKDPQFYYHTISEDSGCTTDMSDKMVSFLQRYTIGSGGNFLTTTGQDIGRAFSVIIPSLYHGSFLVEPTFFNHSCSQGHKNNVYISRNMSDMYFYIYGKYPTVNVISPTNDTLKPTTVFSGQATGTSSRLFIYQIPVLTDYGIYTTTITSHGDCYAQIRNSGGPEIYYGFVPSSPNKLDIGNHLDNATVAPMNEYNHFVGSVVGDIAAIEYVQIYNAYSNEFQYLKFYRRHDCTYHYYSDPFKCERGLLYLTIYARDNSGFVIIRESITQCTQYIVTPTYQPPATATTTTRTPAIITTTTTQGGLITPTSTPPATFTAKANIYLITDVSSSVPAGKYANTLTNFLMQIFDKFKIGSDYVNVAFAASPGDENLWYSVPAFSSFYSSEVLRTSINASYYPLEEVQSVGQPFLSELIGMALKTAFLNTGYNPSFKPHWLIYVTTTSSPDINAIDAAQEVRESGKFKVITIAYQPTTNVRALSTMSDCFHPAHQPQDLSGLATALATKINYDSSKGKDGPC</sequence>
<feature type="domain" description="C-type lectin" evidence="7">
    <location>
        <begin position="1180"/>
        <end position="1299"/>
    </location>
</feature>
<evidence type="ECO:0000259" key="6">
    <source>
        <dbReference type="PROSITE" id="PS50026"/>
    </source>
</evidence>
<dbReference type="PROSITE" id="PS00022">
    <property type="entry name" value="EGF_1"/>
    <property type="match status" value="3"/>
</dbReference>
<dbReference type="WBParaSite" id="SVE_0204300.1">
    <property type="protein sequence ID" value="SVE_0204300.1"/>
    <property type="gene ID" value="SVE_0204300"/>
</dbReference>
<dbReference type="Gene3D" id="2.10.25.10">
    <property type="entry name" value="Laminin"/>
    <property type="match status" value="3"/>
</dbReference>
<dbReference type="Gene3D" id="3.10.100.10">
    <property type="entry name" value="Mannose-Binding Protein A, subunit A"/>
    <property type="match status" value="1"/>
</dbReference>
<dbReference type="SMART" id="SM00604">
    <property type="entry name" value="MD"/>
    <property type="match status" value="2"/>
</dbReference>
<dbReference type="Pfam" id="PF00059">
    <property type="entry name" value="Lectin_C"/>
    <property type="match status" value="1"/>
</dbReference>
<dbReference type="InterPro" id="IPR001304">
    <property type="entry name" value="C-type_lectin-like"/>
</dbReference>
<dbReference type="PANTHER" id="PTHR47324:SF1">
    <property type="entry name" value="EGF-LIKE DOMAIN-CONTAINING PROTEIN-RELATED"/>
    <property type="match status" value="1"/>
</dbReference>
<proteinExistence type="predicted"/>
<feature type="disulfide bond" evidence="4">
    <location>
        <begin position="383"/>
        <end position="392"/>
    </location>
</feature>
<evidence type="ECO:0000259" key="7">
    <source>
        <dbReference type="PROSITE" id="PS50041"/>
    </source>
</evidence>
<evidence type="ECO:0000256" key="1">
    <source>
        <dbReference type="ARBA" id="ARBA00004613"/>
    </source>
</evidence>
<dbReference type="Pfam" id="PF23623">
    <property type="entry name" value="GBD_IRG7_N"/>
    <property type="match status" value="1"/>
</dbReference>
<evidence type="ECO:0000256" key="2">
    <source>
        <dbReference type="ARBA" id="ARBA00022525"/>
    </source>
</evidence>
<dbReference type="InterPro" id="IPR056861">
    <property type="entry name" value="HMCN1-like_VWA"/>
</dbReference>
<dbReference type="InterPro" id="IPR000742">
    <property type="entry name" value="EGF"/>
</dbReference>
<keyword evidence="9" id="KW-1185">Reference proteome</keyword>
<dbReference type="Pfam" id="PF24415">
    <property type="entry name" value="Ig_Irg-7"/>
    <property type="match status" value="2"/>
</dbReference>
<dbReference type="InterPro" id="IPR006582">
    <property type="entry name" value="MD_domain"/>
</dbReference>
<dbReference type="Proteomes" id="UP000035680">
    <property type="component" value="Unassembled WGS sequence"/>
</dbReference>
<reference evidence="9" key="1">
    <citation type="submission" date="2014-07" db="EMBL/GenBank/DDBJ databases">
        <authorList>
            <person name="Martin A.A"/>
            <person name="De Silva N."/>
        </authorList>
    </citation>
    <scope>NUCLEOTIDE SEQUENCE</scope>
</reference>
<evidence type="ECO:0000256" key="4">
    <source>
        <dbReference type="PROSITE-ProRule" id="PRU00076"/>
    </source>
</evidence>
<dbReference type="SMART" id="SM00034">
    <property type="entry name" value="CLECT"/>
    <property type="match status" value="1"/>
</dbReference>
<feature type="domain" description="EGF-like" evidence="6">
    <location>
        <begin position="1477"/>
        <end position="1511"/>
    </location>
</feature>
<dbReference type="STRING" id="75913.A0A0K0EZT3"/>
<dbReference type="SMART" id="SM00181">
    <property type="entry name" value="EGF"/>
    <property type="match status" value="4"/>
</dbReference>
<dbReference type="CDD" id="cd00037">
    <property type="entry name" value="CLECT"/>
    <property type="match status" value="1"/>
</dbReference>
<dbReference type="InterPro" id="IPR057085">
    <property type="entry name" value="Ig_Irg-7"/>
</dbReference>
<feature type="domain" description="EGF-like" evidence="6">
    <location>
        <begin position="360"/>
        <end position="393"/>
    </location>
</feature>
<dbReference type="Pfam" id="PF25106">
    <property type="entry name" value="VWA_4"/>
    <property type="match status" value="1"/>
</dbReference>
<dbReference type="PROSITE" id="PS50026">
    <property type="entry name" value="EGF_3"/>
    <property type="match status" value="3"/>
</dbReference>
<evidence type="ECO:0000313" key="9">
    <source>
        <dbReference type="Proteomes" id="UP000035680"/>
    </source>
</evidence>
<dbReference type="PROSITE" id="PS50041">
    <property type="entry name" value="C_TYPE_LECTIN_2"/>
    <property type="match status" value="1"/>
</dbReference>
<feature type="domain" description="EGF-like" evidence="6">
    <location>
        <begin position="814"/>
        <end position="854"/>
    </location>
</feature>
<reference evidence="10" key="2">
    <citation type="submission" date="2015-08" db="UniProtKB">
        <authorList>
            <consortium name="WormBaseParasite"/>
        </authorList>
    </citation>
    <scope>IDENTIFICATION</scope>
</reference>
<evidence type="ECO:0000259" key="8">
    <source>
        <dbReference type="PROSITE" id="PS50234"/>
    </source>
</evidence>
<feature type="domain" description="VWFA" evidence="8">
    <location>
        <begin position="1969"/>
        <end position="2153"/>
    </location>
</feature>
<dbReference type="InterPro" id="IPR016187">
    <property type="entry name" value="CTDL_fold"/>
</dbReference>
<comment type="caution">
    <text evidence="4">Lacks conserved residue(s) required for the propagation of feature annotation.</text>
</comment>
<dbReference type="InterPro" id="IPR036465">
    <property type="entry name" value="vWFA_dom_sf"/>
</dbReference>
<dbReference type="Gene3D" id="3.40.50.410">
    <property type="entry name" value="von Willebrand factor, type A domain"/>
    <property type="match status" value="1"/>
</dbReference>
<dbReference type="SUPFAM" id="SSF56436">
    <property type="entry name" value="C-type lectin-like"/>
    <property type="match status" value="1"/>
</dbReference>
<organism evidence="9 10">
    <name type="scientific">Strongyloides venezuelensis</name>
    <name type="common">Threadworm</name>
    <dbReference type="NCBI Taxonomy" id="75913"/>
    <lineage>
        <taxon>Eukaryota</taxon>
        <taxon>Metazoa</taxon>
        <taxon>Ecdysozoa</taxon>
        <taxon>Nematoda</taxon>
        <taxon>Chromadorea</taxon>
        <taxon>Rhabditida</taxon>
        <taxon>Tylenchina</taxon>
        <taxon>Panagrolaimomorpha</taxon>
        <taxon>Strongyloidoidea</taxon>
        <taxon>Strongyloididae</taxon>
        <taxon>Strongyloides</taxon>
    </lineage>
</organism>
<comment type="subcellular location">
    <subcellularLocation>
        <location evidence="1">Secreted</location>
    </subcellularLocation>
</comment>
<protein>
    <submittedName>
        <fullName evidence="10">EGF-like domain-containing protein</fullName>
    </submittedName>
</protein>
<name>A0A0K0EZT3_STRVS</name>
<evidence type="ECO:0000313" key="10">
    <source>
        <dbReference type="WBParaSite" id="SVE_0204300.1"/>
    </source>
</evidence>
<keyword evidence="4" id="KW-0245">EGF-like domain</keyword>
<feature type="chain" id="PRO_5005328900" evidence="5">
    <location>
        <begin position="25"/>
        <end position="2165"/>
    </location>
</feature>
<dbReference type="PANTHER" id="PTHR47324">
    <property type="entry name" value="PROTEIN IRG-7-RELATED"/>
    <property type="match status" value="1"/>
</dbReference>
<accession>A0A0K0EZT3</accession>
<dbReference type="SUPFAM" id="SSF53300">
    <property type="entry name" value="vWA-like"/>
    <property type="match status" value="2"/>
</dbReference>
<dbReference type="PROSITE" id="PS01186">
    <property type="entry name" value="EGF_2"/>
    <property type="match status" value="2"/>
</dbReference>
<dbReference type="InterPro" id="IPR002035">
    <property type="entry name" value="VWF_A"/>
</dbReference>
<feature type="disulfide bond" evidence="4">
    <location>
        <begin position="844"/>
        <end position="853"/>
    </location>
</feature>
<evidence type="ECO:0000256" key="3">
    <source>
        <dbReference type="ARBA" id="ARBA00022729"/>
    </source>
</evidence>
<dbReference type="PROSITE" id="PS50234">
    <property type="entry name" value="VWFA"/>
    <property type="match status" value="1"/>
</dbReference>
<dbReference type="InterPro" id="IPR057086">
    <property type="entry name" value="GBD_Irg-7_N"/>
</dbReference>
<evidence type="ECO:0000256" key="5">
    <source>
        <dbReference type="SAM" id="SignalP"/>
    </source>
</evidence>
<feature type="disulfide bond" evidence="4">
    <location>
        <begin position="1501"/>
        <end position="1510"/>
    </location>
</feature>
<feature type="signal peptide" evidence="5">
    <location>
        <begin position="1"/>
        <end position="24"/>
    </location>
</feature>
<dbReference type="InterPro" id="IPR016186">
    <property type="entry name" value="C-type_lectin-like/link_sf"/>
</dbReference>
<dbReference type="InterPro" id="IPR053295">
    <property type="entry name" value="Innate_immunity_reg"/>
</dbReference>
<keyword evidence="4" id="KW-1015">Disulfide bond</keyword>
<keyword evidence="2" id="KW-0964">Secreted</keyword>